<evidence type="ECO:0000313" key="3">
    <source>
        <dbReference type="EMBL" id="KGN50831.1"/>
    </source>
</evidence>
<gene>
    <name evidence="3" type="ORF">Csa_5G283490</name>
</gene>
<sequence>MCIQPHPFYSLLILHFFLILSINLQPIHGFISSKKLDEPIPRHDSSVKCTPCTRYSPPPPPPPKKPPPIYCPPPPLPPSSFIYMLGPPVNLYPIEHDFASADRRSVAMELPVVAFFGLIGLIALL</sequence>
<proteinExistence type="predicted"/>
<dbReference type="PANTHER" id="PTHR35094">
    <property type="entry name" value="LEUCINE-RICH REPEAT EXTENSIN-LIKE PROTEIN 2"/>
    <property type="match status" value="1"/>
</dbReference>
<keyword evidence="2" id="KW-1133">Transmembrane helix</keyword>
<evidence type="ECO:0000313" key="4">
    <source>
        <dbReference type="Proteomes" id="UP000029981"/>
    </source>
</evidence>
<feature type="transmembrane region" description="Helical" evidence="2">
    <location>
        <begin position="106"/>
        <end position="124"/>
    </location>
</feature>
<feature type="transmembrane region" description="Helical" evidence="2">
    <location>
        <begin position="6"/>
        <end position="24"/>
    </location>
</feature>
<evidence type="ECO:0000256" key="1">
    <source>
        <dbReference type="SAM" id="MobiDB-lite"/>
    </source>
</evidence>
<dbReference type="Proteomes" id="UP000029981">
    <property type="component" value="Chromosome 5"/>
</dbReference>
<dbReference type="STRING" id="3659.A0A0A0KSV7"/>
<feature type="compositionally biased region" description="Pro residues" evidence="1">
    <location>
        <begin position="56"/>
        <end position="69"/>
    </location>
</feature>
<protein>
    <submittedName>
        <fullName evidence="3">Uncharacterized protein</fullName>
    </submittedName>
</protein>
<feature type="region of interest" description="Disordered" evidence="1">
    <location>
        <begin position="40"/>
        <end position="69"/>
    </location>
</feature>
<evidence type="ECO:0000256" key="2">
    <source>
        <dbReference type="SAM" id="Phobius"/>
    </source>
</evidence>
<keyword evidence="2" id="KW-0472">Membrane</keyword>
<dbReference type="AlphaFoldDB" id="A0A0A0KSV7"/>
<dbReference type="Gramene" id="KGN50831">
    <property type="protein sequence ID" value="KGN50831"/>
    <property type="gene ID" value="Csa_5G283490"/>
</dbReference>
<dbReference type="PANTHER" id="PTHR35094:SF1">
    <property type="entry name" value="PROTEIN, PUTATIVE-RELATED"/>
    <property type="match status" value="1"/>
</dbReference>
<reference evidence="3 4" key="3">
    <citation type="journal article" date="2010" name="BMC Genomics">
        <title>Transcriptome sequencing and comparative analysis of cucumber flowers with different sex types.</title>
        <authorList>
            <person name="Guo S."/>
            <person name="Zheng Y."/>
            <person name="Joung J.G."/>
            <person name="Liu S."/>
            <person name="Zhang Z."/>
            <person name="Crasta O.R."/>
            <person name="Sobral B.W."/>
            <person name="Xu Y."/>
            <person name="Huang S."/>
            <person name="Fei Z."/>
        </authorList>
    </citation>
    <scope>NUCLEOTIDE SEQUENCE [LARGE SCALE GENOMIC DNA]</scope>
    <source>
        <strain evidence="4">cv. 9930</strain>
    </source>
</reference>
<keyword evidence="2" id="KW-0812">Transmembrane</keyword>
<name>A0A0A0KSV7_CUCSA</name>
<accession>A0A0A0KSV7</accession>
<reference evidence="3 4" key="1">
    <citation type="journal article" date="2009" name="Nat. Genet.">
        <title>The genome of the cucumber, Cucumis sativus L.</title>
        <authorList>
            <person name="Huang S."/>
            <person name="Li R."/>
            <person name="Zhang Z."/>
            <person name="Li L."/>
            <person name="Gu X."/>
            <person name="Fan W."/>
            <person name="Lucas W.J."/>
            <person name="Wang X."/>
            <person name="Xie B."/>
            <person name="Ni P."/>
            <person name="Ren Y."/>
            <person name="Zhu H."/>
            <person name="Li J."/>
            <person name="Lin K."/>
            <person name="Jin W."/>
            <person name="Fei Z."/>
            <person name="Li G."/>
            <person name="Staub J."/>
            <person name="Kilian A."/>
            <person name="van der Vossen E.A."/>
            <person name="Wu Y."/>
            <person name="Guo J."/>
            <person name="He J."/>
            <person name="Jia Z."/>
            <person name="Ren Y."/>
            <person name="Tian G."/>
            <person name="Lu Y."/>
            <person name="Ruan J."/>
            <person name="Qian W."/>
            <person name="Wang M."/>
            <person name="Huang Q."/>
            <person name="Li B."/>
            <person name="Xuan Z."/>
            <person name="Cao J."/>
            <person name="Asan"/>
            <person name="Wu Z."/>
            <person name="Zhang J."/>
            <person name="Cai Q."/>
            <person name="Bai Y."/>
            <person name="Zhao B."/>
            <person name="Han Y."/>
            <person name="Li Y."/>
            <person name="Li X."/>
            <person name="Wang S."/>
            <person name="Shi Q."/>
            <person name="Liu S."/>
            <person name="Cho W.K."/>
            <person name="Kim J.Y."/>
            <person name="Xu Y."/>
            <person name="Heller-Uszynska K."/>
            <person name="Miao H."/>
            <person name="Cheng Z."/>
            <person name="Zhang S."/>
            <person name="Wu J."/>
            <person name="Yang Y."/>
            <person name="Kang H."/>
            <person name="Li M."/>
            <person name="Liang H."/>
            <person name="Ren X."/>
            <person name="Shi Z."/>
            <person name="Wen M."/>
            <person name="Jian M."/>
            <person name="Yang H."/>
            <person name="Zhang G."/>
            <person name="Yang Z."/>
            <person name="Chen R."/>
            <person name="Liu S."/>
            <person name="Li J."/>
            <person name="Ma L."/>
            <person name="Liu H."/>
            <person name="Zhou Y."/>
            <person name="Zhao J."/>
            <person name="Fang X."/>
            <person name="Li G."/>
            <person name="Fang L."/>
            <person name="Li Y."/>
            <person name="Liu D."/>
            <person name="Zheng H."/>
            <person name="Zhang Y."/>
            <person name="Qin N."/>
            <person name="Li Z."/>
            <person name="Yang G."/>
            <person name="Yang S."/>
            <person name="Bolund L."/>
            <person name="Kristiansen K."/>
            <person name="Zheng H."/>
            <person name="Li S."/>
            <person name="Zhang X."/>
            <person name="Yang H."/>
            <person name="Wang J."/>
            <person name="Sun R."/>
            <person name="Zhang B."/>
            <person name="Jiang S."/>
            <person name="Wang J."/>
            <person name="Du Y."/>
            <person name="Li S."/>
        </authorList>
    </citation>
    <scope>NUCLEOTIDE SEQUENCE [LARGE SCALE GENOMIC DNA]</scope>
    <source>
        <strain evidence="4">cv. 9930</strain>
    </source>
</reference>
<dbReference type="EMBL" id="CM002926">
    <property type="protein sequence ID" value="KGN50831.1"/>
    <property type="molecule type" value="Genomic_DNA"/>
</dbReference>
<organism evidence="3 4">
    <name type="scientific">Cucumis sativus</name>
    <name type="common">Cucumber</name>
    <dbReference type="NCBI Taxonomy" id="3659"/>
    <lineage>
        <taxon>Eukaryota</taxon>
        <taxon>Viridiplantae</taxon>
        <taxon>Streptophyta</taxon>
        <taxon>Embryophyta</taxon>
        <taxon>Tracheophyta</taxon>
        <taxon>Spermatophyta</taxon>
        <taxon>Magnoliopsida</taxon>
        <taxon>eudicotyledons</taxon>
        <taxon>Gunneridae</taxon>
        <taxon>Pentapetalae</taxon>
        <taxon>rosids</taxon>
        <taxon>fabids</taxon>
        <taxon>Cucurbitales</taxon>
        <taxon>Cucurbitaceae</taxon>
        <taxon>Benincaseae</taxon>
        <taxon>Cucumis</taxon>
    </lineage>
</organism>
<reference evidence="3 4" key="4">
    <citation type="journal article" date="2011" name="BMC Genomics">
        <title>RNA-Seq improves annotation of protein-coding genes in the cucumber genome.</title>
        <authorList>
            <person name="Li Z."/>
            <person name="Zhang Z."/>
            <person name="Yan P."/>
            <person name="Huang S."/>
            <person name="Fei Z."/>
            <person name="Lin K."/>
        </authorList>
    </citation>
    <scope>NUCLEOTIDE SEQUENCE [LARGE SCALE GENOMIC DNA]</scope>
    <source>
        <strain evidence="4">cv. 9930</strain>
    </source>
</reference>
<reference evidence="3 4" key="2">
    <citation type="journal article" date="2009" name="PLoS ONE">
        <title>An integrated genetic and cytogenetic map of the cucumber genome.</title>
        <authorList>
            <person name="Ren Y."/>
            <person name="Zhang Z."/>
            <person name="Liu J."/>
            <person name="Staub J.E."/>
            <person name="Han Y."/>
            <person name="Cheng Z."/>
            <person name="Li X."/>
            <person name="Lu J."/>
            <person name="Miao H."/>
            <person name="Kang H."/>
            <person name="Xie B."/>
            <person name="Gu X."/>
            <person name="Wang X."/>
            <person name="Du Y."/>
            <person name="Jin W."/>
            <person name="Huang S."/>
        </authorList>
    </citation>
    <scope>NUCLEOTIDE SEQUENCE [LARGE SCALE GENOMIC DNA]</scope>
    <source>
        <strain evidence="4">cv. 9930</strain>
    </source>
</reference>
<keyword evidence="4" id="KW-1185">Reference proteome</keyword>
<dbReference type="OMA" id="CGSCPCN"/>